<dbReference type="GO" id="GO:0003700">
    <property type="term" value="F:DNA-binding transcription factor activity"/>
    <property type="evidence" value="ECO:0007669"/>
    <property type="project" value="InterPro"/>
</dbReference>
<reference evidence="5 6" key="1">
    <citation type="submission" date="2019-01" db="EMBL/GenBank/DDBJ databases">
        <title>Agromyces.</title>
        <authorList>
            <person name="Li J."/>
        </authorList>
    </citation>
    <scope>NUCLEOTIDE SEQUENCE [LARGE SCALE GENOMIC DNA]</scope>
    <source>
        <strain evidence="5 6">DSM 15934</strain>
    </source>
</reference>
<dbReference type="GO" id="GO:0003677">
    <property type="term" value="F:DNA binding"/>
    <property type="evidence" value="ECO:0007669"/>
    <property type="project" value="UniProtKB-KW"/>
</dbReference>
<feature type="domain" description="HTH arsR-type" evidence="4">
    <location>
        <begin position="233"/>
        <end position="319"/>
    </location>
</feature>
<evidence type="ECO:0000256" key="3">
    <source>
        <dbReference type="ARBA" id="ARBA00023163"/>
    </source>
</evidence>
<evidence type="ECO:0000259" key="4">
    <source>
        <dbReference type="PROSITE" id="PS50987"/>
    </source>
</evidence>
<dbReference type="Gene3D" id="1.10.10.10">
    <property type="entry name" value="Winged helix-like DNA-binding domain superfamily/Winged helix DNA-binding domain"/>
    <property type="match status" value="1"/>
</dbReference>
<organism evidence="5 6">
    <name type="scientific">Agromyces albus</name>
    <dbReference type="NCBI Taxonomy" id="205332"/>
    <lineage>
        <taxon>Bacteria</taxon>
        <taxon>Bacillati</taxon>
        <taxon>Actinomycetota</taxon>
        <taxon>Actinomycetes</taxon>
        <taxon>Micrococcales</taxon>
        <taxon>Microbacteriaceae</taxon>
        <taxon>Agromyces</taxon>
    </lineage>
</organism>
<dbReference type="SUPFAM" id="SSF46785">
    <property type="entry name" value="Winged helix' DNA-binding domain"/>
    <property type="match status" value="1"/>
</dbReference>
<dbReference type="PROSITE" id="PS50987">
    <property type="entry name" value="HTH_ARSR_2"/>
    <property type="match status" value="1"/>
</dbReference>
<evidence type="ECO:0000313" key="6">
    <source>
        <dbReference type="Proteomes" id="UP000293865"/>
    </source>
</evidence>
<dbReference type="PRINTS" id="PR00778">
    <property type="entry name" value="HTHARSR"/>
</dbReference>
<sequence length="319" mass="34616">MLRYLLTEDDVGAVRFGISPLCELGLSIRAIADPSRFPLQVGWLRRTEAARERLDQVALLALIDERGWTPDFLNPRPSSPLTRLDDELAALLAMPAEVFRDDLVAVFGQVPDVFAGSTTRALRRVVAALGQLWETCFEPYWPRMRAVLEADIVYRGRQVSQSGLSAMLNGLTSRISYDHGVIEMRMADPRPRVRAVGGDGLTLVPTMFTRRGSAPVGDGPPMVLYPARGQGALWETERVANPAAVAAILGETRASLLAALGDPASSTELGVRLGVTASAVNQHLRVLRDAGLLVSTRYGRSVLYLRSELGTALLTSRAG</sequence>
<dbReference type="InterPro" id="IPR001845">
    <property type="entry name" value="HTH_ArsR_DNA-bd_dom"/>
</dbReference>
<dbReference type="OrthoDB" id="3460651at2"/>
<dbReference type="InterPro" id="IPR036388">
    <property type="entry name" value="WH-like_DNA-bd_sf"/>
</dbReference>
<dbReference type="CDD" id="cd00090">
    <property type="entry name" value="HTH_ARSR"/>
    <property type="match status" value="1"/>
</dbReference>
<evidence type="ECO:0000256" key="2">
    <source>
        <dbReference type="ARBA" id="ARBA00023125"/>
    </source>
</evidence>
<comment type="caution">
    <text evidence="5">The sequence shown here is derived from an EMBL/GenBank/DDBJ whole genome shotgun (WGS) entry which is preliminary data.</text>
</comment>
<dbReference type="EMBL" id="SDPN01000005">
    <property type="protein sequence ID" value="RXZ72446.1"/>
    <property type="molecule type" value="Genomic_DNA"/>
</dbReference>
<dbReference type="Pfam" id="PF12840">
    <property type="entry name" value="HTH_20"/>
    <property type="match status" value="1"/>
</dbReference>
<dbReference type="SMART" id="SM00418">
    <property type="entry name" value="HTH_ARSR"/>
    <property type="match status" value="1"/>
</dbReference>
<dbReference type="Proteomes" id="UP000293865">
    <property type="component" value="Unassembled WGS sequence"/>
</dbReference>
<gene>
    <name evidence="5" type="ORF">ESP51_04590</name>
</gene>
<protein>
    <submittedName>
        <fullName evidence="5">ArsR family transcriptional regulator</fullName>
    </submittedName>
</protein>
<keyword evidence="1" id="KW-0805">Transcription regulation</keyword>
<keyword evidence="2" id="KW-0238">DNA-binding</keyword>
<name>A0A4V1QYA2_9MICO</name>
<dbReference type="PANTHER" id="PTHR43132:SF6">
    <property type="entry name" value="HTH-TYPE TRANSCRIPTIONAL REPRESSOR CZRA"/>
    <property type="match status" value="1"/>
</dbReference>
<dbReference type="InterPro" id="IPR036390">
    <property type="entry name" value="WH_DNA-bd_sf"/>
</dbReference>
<accession>A0A4V1QYA2</accession>
<dbReference type="InterPro" id="IPR051011">
    <property type="entry name" value="Metal_resp_trans_reg"/>
</dbReference>
<keyword evidence="6" id="KW-1185">Reference proteome</keyword>
<evidence type="ECO:0000256" key="1">
    <source>
        <dbReference type="ARBA" id="ARBA00023015"/>
    </source>
</evidence>
<dbReference type="PANTHER" id="PTHR43132">
    <property type="entry name" value="ARSENICAL RESISTANCE OPERON REPRESSOR ARSR-RELATED"/>
    <property type="match status" value="1"/>
</dbReference>
<proteinExistence type="predicted"/>
<dbReference type="AlphaFoldDB" id="A0A4V1QYA2"/>
<dbReference type="InterPro" id="IPR011991">
    <property type="entry name" value="ArsR-like_HTH"/>
</dbReference>
<keyword evidence="3" id="KW-0804">Transcription</keyword>
<evidence type="ECO:0000313" key="5">
    <source>
        <dbReference type="EMBL" id="RXZ72446.1"/>
    </source>
</evidence>
<dbReference type="RefSeq" id="WP_129519709.1">
    <property type="nucleotide sequence ID" value="NZ_SDPN01000005.1"/>
</dbReference>